<comment type="caution">
    <text evidence="1">The sequence shown here is derived from an EMBL/GenBank/DDBJ whole genome shotgun (WGS) entry which is preliminary data.</text>
</comment>
<protein>
    <submittedName>
        <fullName evidence="1">G2245 protein</fullName>
    </submittedName>
</protein>
<gene>
    <name evidence="1" type="primary">g2245</name>
    <name evidence="1" type="ORF">VP750_LOCUS1923</name>
</gene>
<proteinExistence type="predicted"/>
<dbReference type="PANTHER" id="PTHR40375">
    <property type="entry name" value="SPORULATION-SPECIFIC PROTEIN 22"/>
    <property type="match status" value="1"/>
</dbReference>
<accession>A0ABP1FNM6</accession>
<evidence type="ECO:0000313" key="2">
    <source>
        <dbReference type="Proteomes" id="UP001497392"/>
    </source>
</evidence>
<keyword evidence="2" id="KW-1185">Reference proteome</keyword>
<dbReference type="Proteomes" id="UP001497392">
    <property type="component" value="Unassembled WGS sequence"/>
</dbReference>
<dbReference type="EMBL" id="CAXHTA020000003">
    <property type="protein sequence ID" value="CAL5220264.1"/>
    <property type="molecule type" value="Genomic_DNA"/>
</dbReference>
<sequence>MQLEGTDQADAELLALVLHKDASAERCLAALSAALKAPRCSALKSAADIVLERFAEDATVPLRLVQALLKTSKDKVDDSTKKERQSMYELLCHHATQHIKSNDYTTCMHFYTAALGYAVVDAKAAVARHLAQAHLALQELDRSLESPDIAAEHQLMNAQHTSLTESQMLLRQTEARKVLKPLRQLFKFKEGCPDMLWALCSRSQLAPSKEIAKQTLSILWDDAIAVASPSKTPGRDALIARSLIRLLTEMEEGKDSMHQELARLFSQAQDRLEAVGKDSFFGPETPLWFASVCWNAAGAAMRATDLAAAAVLFRASGSFHEALPAPTLEDLSTHVDSYLLSARCALEEHPTHKPPLSLLQTLHTKASAALRAATQLPIDPEGLKTLRRTLCQLEMNIALRQGRERQQMLQLIEQAKNEGLFIGDKLVHIGYVCLQNRPSPHLPAAKAAWRAGLQLMLSQGEPQDMDEMAKAFRHLYRFGDDDDEKLTLLKEITEVVRSMDMPPYPSWELEWLIETAWEHGKELVLQEQHAQGLSFMAAALSLMDLCEDYKDHKEGYKRKFEAVAGIINYGETRGIL</sequence>
<name>A0ABP1FNM6_9CHLO</name>
<reference evidence="1 2" key="1">
    <citation type="submission" date="2024-06" db="EMBL/GenBank/DDBJ databases">
        <authorList>
            <person name="Kraege A."/>
            <person name="Thomma B."/>
        </authorList>
    </citation>
    <scope>NUCLEOTIDE SEQUENCE [LARGE SCALE GENOMIC DNA]</scope>
</reference>
<dbReference type="PANTHER" id="PTHR40375:SF2">
    <property type="entry name" value="SPORULATION-SPECIFIC PROTEIN 22"/>
    <property type="match status" value="1"/>
</dbReference>
<organism evidence="1 2">
    <name type="scientific">Coccomyxa viridis</name>
    <dbReference type="NCBI Taxonomy" id="1274662"/>
    <lineage>
        <taxon>Eukaryota</taxon>
        <taxon>Viridiplantae</taxon>
        <taxon>Chlorophyta</taxon>
        <taxon>core chlorophytes</taxon>
        <taxon>Trebouxiophyceae</taxon>
        <taxon>Trebouxiophyceae incertae sedis</taxon>
        <taxon>Coccomyxaceae</taxon>
        <taxon>Coccomyxa</taxon>
    </lineage>
</organism>
<dbReference type="InterPro" id="IPR039057">
    <property type="entry name" value="Spo22/ZIP4"/>
</dbReference>
<evidence type="ECO:0000313" key="1">
    <source>
        <dbReference type="EMBL" id="CAL5220264.1"/>
    </source>
</evidence>